<gene>
    <name evidence="1" type="ORF">SAMN04489716_1627</name>
</gene>
<dbReference type="STRING" id="113562.SAMN04489716_1627"/>
<reference evidence="1 2" key="1">
    <citation type="submission" date="2016-10" db="EMBL/GenBank/DDBJ databases">
        <authorList>
            <person name="de Groot N.N."/>
        </authorList>
    </citation>
    <scope>NUCLEOTIDE SEQUENCE [LARGE SCALE GENOMIC DNA]</scope>
    <source>
        <strain evidence="1 2">DSM 43941</strain>
    </source>
</reference>
<evidence type="ECO:0000313" key="2">
    <source>
        <dbReference type="Proteomes" id="UP000198688"/>
    </source>
</evidence>
<sequence length="136" mass="14197">MALNGLRANRLSILVGAVEKNYECTSVAISSEDTDAGFVSFADTSDGKSYSLVITVAQGDTLSLVGYNNAGETRTVTVDFNRMDGSKIRVTGTVTVAATDGTVFGGDVDKSGSALFTSEMTWPFLAKPTQTLIAAP</sequence>
<evidence type="ECO:0000313" key="1">
    <source>
        <dbReference type="EMBL" id="SDS79220.1"/>
    </source>
</evidence>
<dbReference type="AlphaFoldDB" id="A0A1H1V3K0"/>
<dbReference type="Proteomes" id="UP000198688">
    <property type="component" value="Chromosome I"/>
</dbReference>
<proteinExistence type="predicted"/>
<dbReference type="EMBL" id="LT629758">
    <property type="protein sequence ID" value="SDS79220.1"/>
    <property type="molecule type" value="Genomic_DNA"/>
</dbReference>
<name>A0A1H1V3K0_9ACTN</name>
<dbReference type="RefSeq" id="WP_157751393.1">
    <property type="nucleotide sequence ID" value="NZ_BOMJ01000133.1"/>
</dbReference>
<organism evidence="1 2">
    <name type="scientific">Actinoplanes derwentensis</name>
    <dbReference type="NCBI Taxonomy" id="113562"/>
    <lineage>
        <taxon>Bacteria</taxon>
        <taxon>Bacillati</taxon>
        <taxon>Actinomycetota</taxon>
        <taxon>Actinomycetes</taxon>
        <taxon>Micromonosporales</taxon>
        <taxon>Micromonosporaceae</taxon>
        <taxon>Actinoplanes</taxon>
    </lineage>
</organism>
<protein>
    <submittedName>
        <fullName evidence="1">Uncharacterized protein</fullName>
    </submittedName>
</protein>
<keyword evidence="2" id="KW-1185">Reference proteome</keyword>
<accession>A0A1H1V3K0</accession>